<evidence type="ECO:0000259" key="7">
    <source>
        <dbReference type="Pfam" id="PF12333"/>
    </source>
</evidence>
<dbReference type="InterPro" id="IPR016024">
    <property type="entry name" value="ARM-type_fold"/>
</dbReference>
<name>A0A1Y1W987_9FUNG</name>
<organism evidence="8 9">
    <name type="scientific">Linderina pennispora</name>
    <dbReference type="NCBI Taxonomy" id="61395"/>
    <lineage>
        <taxon>Eukaryota</taxon>
        <taxon>Fungi</taxon>
        <taxon>Fungi incertae sedis</taxon>
        <taxon>Zoopagomycota</taxon>
        <taxon>Kickxellomycotina</taxon>
        <taxon>Kickxellomycetes</taxon>
        <taxon>Kickxellales</taxon>
        <taxon>Kickxellaceae</taxon>
        <taxon>Linderina</taxon>
    </lineage>
</organism>
<dbReference type="STRING" id="61395.A0A1Y1W987"/>
<dbReference type="Gene3D" id="1.25.10.10">
    <property type="entry name" value="Leucine-rich Repeat Variant"/>
    <property type="match status" value="1"/>
</dbReference>
<protein>
    <recommendedName>
        <fullName evidence="5">Pre-rRNA-processing protein</fullName>
    </recommendedName>
</protein>
<evidence type="ECO:0000256" key="6">
    <source>
        <dbReference type="SAM" id="MobiDB-lite"/>
    </source>
</evidence>
<proteinExistence type="inferred from homology"/>
<comment type="similarity">
    <text evidence="3 5">Belongs to the IPI1/TEX10 family.</text>
</comment>
<evidence type="ECO:0000313" key="8">
    <source>
        <dbReference type="EMBL" id="ORX70100.1"/>
    </source>
</evidence>
<dbReference type="PANTHER" id="PTHR16056:SF2">
    <property type="entry name" value="TESTIS-EXPRESSED PROTEIN 10"/>
    <property type="match status" value="1"/>
</dbReference>
<comment type="subunit">
    <text evidence="5">Component of the RIX1 complex.</text>
</comment>
<keyword evidence="4 5" id="KW-0539">Nucleus</keyword>
<keyword evidence="5" id="KW-0698">rRNA processing</keyword>
<dbReference type="PANTHER" id="PTHR16056">
    <property type="entry name" value="REGULATOR OF MICROTUBULE DYNAMICS PROTEIN"/>
    <property type="match status" value="1"/>
</dbReference>
<feature type="domain" description="Pre-rRNA-processing protein Ipi1 N-terminal" evidence="7">
    <location>
        <begin position="139"/>
        <end position="235"/>
    </location>
</feature>
<accession>A0A1Y1W987</accession>
<evidence type="ECO:0000256" key="4">
    <source>
        <dbReference type="ARBA" id="ARBA00023242"/>
    </source>
</evidence>
<dbReference type="GeneID" id="63804103"/>
<sequence>MPKASKKKQRKAEDFKKVKLKVGKKKAPPTNATDTSFTSKSITLGAQSITADKTAALTNSRKLTLKDVLTQMRHYSAVNRKDAVLGLTDFLSLHPEVLNTELGSIVDGTVKLIVDNEPAVRRVLLKLYSTYLPDIPRRELAPFMPLMVIFTCSGMTHILDDIRSDAVKFLNLLIELAPQDLSQYASKILPNFFSLLETSTQSNEEARGSASLNSRASLLTKGNRLDIMRSCYNYLKAYTDPLLRSDDPLGFMSPDVQDPSHQSRDDEEHHSWQYPDSSLYFYPNTPAPFAHLNLFGESVGVGALSDATSGDANAAIRAQSKEAFTRLFQFLQATWMESSTMFGTNQISDDQSLDLCGFVMRILRTLWQASYQDGIPLADTQLFAFARQCMVHFPFGGAYVGNSVVEESLLAMNIRVCELVALLRSGAAESSNEKAVAEVGKWTKRCVKFILATLGFKLGKTQVQVSASFRHEHFVELLPVVWRLVHGGNNKYADKLLVAVIHYADVCPLASANKTLCIRFLRSIIEIQWSRASTDRVVVGTQGQLSGMLAGWALGLPKLLWQLRDKNFAASRAAIETLRLINQRTRLLDAQQVDTLQSSLVTLFCVTVPSKGTVFGPFKQYPSDLQCAVLETVHYCPRRSERLAQAMQACQDGIAGGRVKALLDELVAAPAVC</sequence>
<gene>
    <name evidence="8" type="ORF">DL89DRAFT_267326</name>
</gene>
<feature type="compositionally biased region" description="Basic residues" evidence="6">
    <location>
        <begin position="18"/>
        <end position="27"/>
    </location>
</feature>
<dbReference type="InterPro" id="IPR011989">
    <property type="entry name" value="ARM-like"/>
</dbReference>
<dbReference type="AlphaFoldDB" id="A0A1Y1W987"/>
<evidence type="ECO:0000256" key="3">
    <source>
        <dbReference type="ARBA" id="ARBA00006427"/>
    </source>
</evidence>
<feature type="region of interest" description="Disordered" evidence="6">
    <location>
        <begin position="249"/>
        <end position="270"/>
    </location>
</feature>
<dbReference type="OrthoDB" id="361362at2759"/>
<dbReference type="Proteomes" id="UP000193922">
    <property type="component" value="Unassembled WGS sequence"/>
</dbReference>
<evidence type="ECO:0000256" key="2">
    <source>
        <dbReference type="ARBA" id="ARBA00004123"/>
    </source>
</evidence>
<dbReference type="Pfam" id="PF12333">
    <property type="entry name" value="Ipi1_N"/>
    <property type="match status" value="1"/>
</dbReference>
<dbReference type="EMBL" id="MCFD01000006">
    <property type="protein sequence ID" value="ORX70100.1"/>
    <property type="molecule type" value="Genomic_DNA"/>
</dbReference>
<evidence type="ECO:0000313" key="9">
    <source>
        <dbReference type="Proteomes" id="UP000193922"/>
    </source>
</evidence>
<feature type="region of interest" description="Disordered" evidence="6">
    <location>
        <begin position="1"/>
        <end position="36"/>
    </location>
</feature>
<evidence type="ECO:0000256" key="1">
    <source>
        <dbReference type="ARBA" id="ARBA00002355"/>
    </source>
</evidence>
<keyword evidence="9" id="KW-1185">Reference proteome</keyword>
<comment type="subcellular location">
    <subcellularLocation>
        <location evidence="2 5">Nucleus</location>
    </subcellularLocation>
</comment>
<dbReference type="GO" id="GO:0005634">
    <property type="term" value="C:nucleus"/>
    <property type="evidence" value="ECO:0007669"/>
    <property type="project" value="UniProtKB-SubCell"/>
</dbReference>
<keyword evidence="5" id="KW-0690">Ribosome biogenesis</keyword>
<feature type="compositionally biased region" description="Basic and acidic residues" evidence="6">
    <location>
        <begin position="261"/>
        <end position="270"/>
    </location>
</feature>
<dbReference type="SUPFAM" id="SSF48371">
    <property type="entry name" value="ARM repeat"/>
    <property type="match status" value="1"/>
</dbReference>
<feature type="compositionally biased region" description="Basic residues" evidence="6">
    <location>
        <begin position="1"/>
        <end position="10"/>
    </location>
</feature>
<comment type="function">
    <text evidence="1 5">Component of the RIX1 complex required for processing of ITS2 sequences from 35S pre-rRNA.</text>
</comment>
<evidence type="ECO:0000256" key="5">
    <source>
        <dbReference type="RuleBase" id="RU368021"/>
    </source>
</evidence>
<reference evidence="8 9" key="1">
    <citation type="submission" date="2016-07" db="EMBL/GenBank/DDBJ databases">
        <title>Pervasive Adenine N6-methylation of Active Genes in Fungi.</title>
        <authorList>
            <consortium name="DOE Joint Genome Institute"/>
            <person name="Mondo S.J."/>
            <person name="Dannebaum R.O."/>
            <person name="Kuo R.C."/>
            <person name="Labutti K."/>
            <person name="Haridas S."/>
            <person name="Kuo A."/>
            <person name="Salamov A."/>
            <person name="Ahrendt S.R."/>
            <person name="Lipzen A."/>
            <person name="Sullivan W."/>
            <person name="Andreopoulos W.B."/>
            <person name="Clum A."/>
            <person name="Lindquist E."/>
            <person name="Daum C."/>
            <person name="Ramamoorthy G.K."/>
            <person name="Gryganskyi A."/>
            <person name="Culley D."/>
            <person name="Magnuson J.K."/>
            <person name="James T.Y."/>
            <person name="O'Malley M.A."/>
            <person name="Stajich J.E."/>
            <person name="Spatafora J.W."/>
            <person name="Visel A."/>
            <person name="Grigoriev I.V."/>
        </authorList>
    </citation>
    <scope>NUCLEOTIDE SEQUENCE [LARGE SCALE GENOMIC DNA]</scope>
    <source>
        <strain evidence="8 9">ATCC 12442</strain>
    </source>
</reference>
<dbReference type="GO" id="GO:0120330">
    <property type="term" value="C:rixosome complex"/>
    <property type="evidence" value="ECO:0007669"/>
    <property type="project" value="UniProtKB-UniRule"/>
</dbReference>
<comment type="caution">
    <text evidence="8">The sequence shown here is derived from an EMBL/GenBank/DDBJ whole genome shotgun (WGS) entry which is preliminary data.</text>
</comment>
<dbReference type="InterPro" id="IPR024679">
    <property type="entry name" value="Ipi1_N"/>
</dbReference>
<dbReference type="RefSeq" id="XP_040743738.1">
    <property type="nucleotide sequence ID" value="XM_040887455.1"/>
</dbReference>
<dbReference type="GO" id="GO:0006364">
    <property type="term" value="P:rRNA processing"/>
    <property type="evidence" value="ECO:0007669"/>
    <property type="project" value="UniProtKB-UniRule"/>
</dbReference>